<dbReference type="CDD" id="cd00840">
    <property type="entry name" value="MPP_Mre11_N"/>
    <property type="match status" value="1"/>
</dbReference>
<dbReference type="InterPro" id="IPR004843">
    <property type="entry name" value="Calcineurin-like_PHP"/>
</dbReference>
<comment type="similarity">
    <text evidence="1 7">Belongs to the SbcD family.</text>
</comment>
<dbReference type="Proteomes" id="UP000004827">
    <property type="component" value="Unassembled WGS sequence"/>
</dbReference>
<evidence type="ECO:0000259" key="8">
    <source>
        <dbReference type="Pfam" id="PF00149"/>
    </source>
</evidence>
<keyword evidence="7" id="KW-0233">DNA recombination</keyword>
<dbReference type="SUPFAM" id="SSF56300">
    <property type="entry name" value="Metallo-dependent phosphatases"/>
    <property type="match status" value="1"/>
</dbReference>
<evidence type="ECO:0000256" key="3">
    <source>
        <dbReference type="ARBA" id="ARBA00013365"/>
    </source>
</evidence>
<dbReference type="InterPro" id="IPR041796">
    <property type="entry name" value="Mre11_N"/>
</dbReference>
<reference evidence="10 11" key="1">
    <citation type="journal article" date="2009" name="BMC Evol. Biol.">
        <title>Genomic taxonomy of Vibrios.</title>
        <authorList>
            <person name="Thompson C.C."/>
            <person name="Vicente A.C."/>
            <person name="Souza R.C."/>
            <person name="Vasconcelos A.T."/>
            <person name="Vesth T."/>
            <person name="Alves N.Jr."/>
            <person name="Ussery D.W."/>
            <person name="Iida T."/>
            <person name="Thompson F.L."/>
        </authorList>
    </citation>
    <scope>NUCLEOTIDE SEQUENCE [LARGE SCALE GENOMIC DNA]</scope>
    <source>
        <strain evidence="10 11">VM603</strain>
    </source>
</reference>
<keyword evidence="6 7" id="KW-0269">Exonuclease</keyword>
<evidence type="ECO:0000256" key="1">
    <source>
        <dbReference type="ARBA" id="ARBA00010555"/>
    </source>
</evidence>
<keyword evidence="7" id="KW-0255">Endonuclease</keyword>
<evidence type="ECO:0000256" key="7">
    <source>
        <dbReference type="RuleBase" id="RU363069"/>
    </source>
</evidence>
<feature type="domain" description="Nuclease SbcCD subunit D C-terminal" evidence="9">
    <location>
        <begin position="280"/>
        <end position="365"/>
    </location>
</feature>
<dbReference type="Gene3D" id="3.60.21.10">
    <property type="match status" value="1"/>
</dbReference>
<comment type="subunit">
    <text evidence="2 7">Heterodimer of SbcC and SbcD.</text>
</comment>
<protein>
    <recommendedName>
        <fullName evidence="3 7">Nuclease SbcCD subunit D</fullName>
    </recommendedName>
</protein>
<dbReference type="AlphaFoldDB" id="D2YCS3"/>
<comment type="function">
    <text evidence="7">SbcCD cleaves DNA hairpin structures. These structures can inhibit DNA replication and are intermediates in certain DNA recombination reactions. The complex acts as a 3'-&gt;5' double strand exonuclease that can open hairpins. It also has a 5' single-strand endonuclease activity.</text>
</comment>
<sequence>MICACFCFPDRKGMKFLHTSDWHLGRQFHQVSLLDDQRTVLEQLIEFLRQNPVDAVIVAGDIYDRSVPPTAAIDLLDEVVSVICGELNTPLLMIPGNHDGAKRLGFAAKQMKKSGLHIFADFEQMMEPVVLHSEQAGEVAFWGMPYNDPELVRHYYQSEINSHDAAHQLLCEKILAQTAPSQRNVLISHCFVDGAMESESERPLSIGGSDRVDHRHFLPFDYVALGHLHQPQMKGAEHIRYSGSLMKYSFGEQHQSKGATLVEFDHQGFVSATHVPLQAPHQMRIIEGELEAIIAAGATDPQAHDYLLVRLLDKHAILDPMEKLRQVYPNVLHIEKPGMLIGVEQEMGKARLARGELDMFRDFFLEAKREPLTEQQEQVVIEVIQRLKAEGM</sequence>
<keyword evidence="5 7" id="KW-0378">Hydrolase</keyword>
<dbReference type="PANTHER" id="PTHR30337">
    <property type="entry name" value="COMPONENT OF ATP-DEPENDENT DSDNA EXONUCLEASE"/>
    <property type="match status" value="1"/>
</dbReference>
<evidence type="ECO:0000256" key="6">
    <source>
        <dbReference type="ARBA" id="ARBA00022839"/>
    </source>
</evidence>
<feature type="domain" description="Calcineurin-like phosphoesterase" evidence="8">
    <location>
        <begin position="14"/>
        <end position="231"/>
    </location>
</feature>
<keyword evidence="7" id="KW-0235">DNA replication</keyword>
<gene>
    <name evidence="7" type="primary">sbcD</name>
    <name evidence="10" type="ORF">VMB_13200</name>
</gene>
<organism evidence="10 11">
    <name type="scientific">Vibrio mimicus VM603</name>
    <dbReference type="NCBI Taxonomy" id="671074"/>
    <lineage>
        <taxon>Bacteria</taxon>
        <taxon>Pseudomonadati</taxon>
        <taxon>Pseudomonadota</taxon>
        <taxon>Gammaproteobacteria</taxon>
        <taxon>Vibrionales</taxon>
        <taxon>Vibrionaceae</taxon>
        <taxon>Vibrio</taxon>
    </lineage>
</organism>
<keyword evidence="4 7" id="KW-0540">Nuclease</keyword>
<proteinExistence type="inferred from homology"/>
<evidence type="ECO:0000256" key="4">
    <source>
        <dbReference type="ARBA" id="ARBA00022722"/>
    </source>
</evidence>
<dbReference type="EMBL" id="ACYU01000049">
    <property type="protein sequence ID" value="EEW07434.1"/>
    <property type="molecule type" value="Genomic_DNA"/>
</dbReference>
<dbReference type="InterPro" id="IPR029052">
    <property type="entry name" value="Metallo-depent_PP-like"/>
</dbReference>
<dbReference type="GO" id="GO:0004519">
    <property type="term" value="F:endonuclease activity"/>
    <property type="evidence" value="ECO:0007669"/>
    <property type="project" value="UniProtKB-KW"/>
</dbReference>
<evidence type="ECO:0000256" key="2">
    <source>
        <dbReference type="ARBA" id="ARBA00011322"/>
    </source>
</evidence>
<evidence type="ECO:0000313" key="11">
    <source>
        <dbReference type="Proteomes" id="UP000004827"/>
    </source>
</evidence>
<dbReference type="GO" id="GO:0008408">
    <property type="term" value="F:3'-5' exonuclease activity"/>
    <property type="evidence" value="ECO:0007669"/>
    <property type="project" value="InterPro"/>
</dbReference>
<dbReference type="InterPro" id="IPR026843">
    <property type="entry name" value="SbcD_C"/>
</dbReference>
<dbReference type="GO" id="GO:0006310">
    <property type="term" value="P:DNA recombination"/>
    <property type="evidence" value="ECO:0007669"/>
    <property type="project" value="UniProtKB-KW"/>
</dbReference>
<evidence type="ECO:0000259" key="9">
    <source>
        <dbReference type="Pfam" id="PF12320"/>
    </source>
</evidence>
<dbReference type="NCBIfam" id="TIGR00619">
    <property type="entry name" value="sbcd"/>
    <property type="match status" value="1"/>
</dbReference>
<name>D2YCS3_VIBMI</name>
<dbReference type="Pfam" id="PF12320">
    <property type="entry name" value="SbcD_C"/>
    <property type="match status" value="1"/>
</dbReference>
<dbReference type="InterPro" id="IPR004593">
    <property type="entry name" value="SbcD"/>
</dbReference>
<accession>D2YCS3</accession>
<evidence type="ECO:0000313" key="10">
    <source>
        <dbReference type="EMBL" id="EEW07434.1"/>
    </source>
</evidence>
<dbReference type="PANTHER" id="PTHR30337:SF0">
    <property type="entry name" value="NUCLEASE SBCCD SUBUNIT D"/>
    <property type="match status" value="1"/>
</dbReference>
<dbReference type="GO" id="GO:0006260">
    <property type="term" value="P:DNA replication"/>
    <property type="evidence" value="ECO:0007669"/>
    <property type="project" value="UniProtKB-KW"/>
</dbReference>
<dbReference type="InterPro" id="IPR050535">
    <property type="entry name" value="DNA_Repair-Maintenance_Comp"/>
</dbReference>
<dbReference type="Pfam" id="PF00149">
    <property type="entry name" value="Metallophos"/>
    <property type="match status" value="1"/>
</dbReference>
<evidence type="ECO:0000256" key="5">
    <source>
        <dbReference type="ARBA" id="ARBA00022801"/>
    </source>
</evidence>
<comment type="caution">
    <text evidence="10">The sequence shown here is derived from an EMBL/GenBank/DDBJ whole genome shotgun (WGS) entry which is preliminary data.</text>
</comment>